<keyword evidence="2" id="KW-1185">Reference proteome</keyword>
<name>A0A1U7LYI4_9FIRM</name>
<dbReference type="STRING" id="1465756.BIV18_02275"/>
<reference evidence="1 2" key="1">
    <citation type="journal article" date="2016" name="Appl. Environ. Microbiol.">
        <title>Function and Phylogeny of Bacterial Butyryl Coenzyme A:Acetate Transferases and Their Diversity in the Proximal Colon of Swine.</title>
        <authorList>
            <person name="Trachsel J."/>
            <person name="Bayles D.O."/>
            <person name="Looft T."/>
            <person name="Levine U.Y."/>
            <person name="Allen H.K."/>
        </authorList>
    </citation>
    <scope>NUCLEOTIDE SEQUENCE [LARGE SCALE GENOMIC DNA]</scope>
    <source>
        <strain evidence="1 2">35-6-1</strain>
    </source>
</reference>
<accession>A0A1U7LYI4</accession>
<gene>
    <name evidence="1" type="ORF">BIV18_02275</name>
</gene>
<evidence type="ECO:0000313" key="1">
    <source>
        <dbReference type="EMBL" id="OLR64453.1"/>
    </source>
</evidence>
<sequence length="1683" mass="188091">MDKKQMTKRYLSLFLALLMLIGIMPMNIFAEVKKADWNIETVNKTATSKESWPLSKNNKLVRVSEYEPKRTPSISYVGTYTNSDGREVIRLTYNLKQTSTSAVWKNLVLKFPKEFIDAVDWKYSKTNLGTTLKTGMYKGLNTGARHDYYRSNQEIQSFSQLANSESVFGAEGIYYQNLDNAGNNAVAYKTEIPMDFVLNEGTSIKDFKTQILIQARLMDDKFERVFARASDKNPIASYNAYTFTTVIPVAGTDYKKELNDFFVNNTTPFDAATSYVTYDLDAGIIDVIYKQSKAPTGSSYGGARDQENPLGFRQSVEASFLNILDDTRANGTVAEVTILDNTDKPYGNNNGTDQGRNIFLSKNDFTVKGDLAFLQIGAKEWKSDWDYEFGINTKIISQNFSDTVLNSTLSPNSGLSTRVRYYVKTDVLNKIIKEHGLKSYAFYSAIVNQDSYGTTCWTTQADEDIILKAGDKVNLKFNDNQGYKIALTYYDPYKEITIGKDQYSINFRENIEVQGSATGSNAFKEFIWTVPVDIKIPKGETISLRGGYNGELNKPLSSQTLTMVINNRSIEFTNPVLEHKPRVLDWSPTLTGGALVQTIIRPRVEEVFTDSKEIIGYSYYDRAEMAFRIPTVLDNENKLLKQTISASNVGEEVIFVENGENVKYTGYKFMTSNPNIAGAEQLKQYEEFKLPEKLEKDMPISINNRYILSGSIEGEDVIEQVQAKVTFDLNGQESKVGGFDTIEKIAPLNINYKYDPSTGEENPDYVPSGFTGDNVKFDDHRGEKLEGDDLKLRQMPTKEDINVPQGKRILGWTTKKLTDIPGGKTAAEQFRELDKTIRDLNEWNNVDAGENYIFDEKSPIDKERTVYAVYGEGINIILHSNNTADPKNETIVRIPITVADIDATNKLIDATTSPTLMSKKGEYVAKQIPKVPYANTNGKLEGDFEDSMKTFNMPNYSFIGWTAERFTNDPATSVLRAGNNNERIGEMEQGIAKDNGKTVSILKRTEAYSIIKQSKFKSERSIPNGFSVSFEGSDQNFANLKAMIEEGNDIHLYANYRPFFDVEVVHSFKNIDPKQDITKDPVVVGEYVDNVDQAKKHDVKVGLLYRTAVTDYGTPTVHADANYYPLKGQVKQWTVNGPNELKWKVPGFDEVGKRRSYVSAIVTDEDAYNNFTKDNWGALGIKTYVRVDQADGTALRDANAPLNIHHDAGNPYGDKLAKDQSYNIGVDAYTSATSRKSITKEVEGLKEVTGYTIYNTSTPVDIPKPVFNPVKDTDVKFELKWSESEQNADIKKIKLNIPGTGEVVLEKQPDGTYTKDGITASVQDGKLVVGDVDLSGQEGKEIVASYIVEKSGQEIEGPTGRIVIEEQKTSTPVDTMRQIENAPDGKPQIKFYVPNPTLNKPTKGTQYIAEVFNGNSWVKVGEYVQAEDNEIGTEKVITLDGVNNGDIIRITTIQPGQIPADSTLVGNVPYTPEEGQENKKYVKLDTKGPETNFTAKDEEFRRFIDLTGTLDEITLDRKITVEIGTAGDQGTEGNETHEFEIKVEQNIVADYINEVVRTAVENGNTPPTMWIIAEDQFGNKSVKEVAYTPTYVCQVEILGARAGRKFVRVFGNMEDINVVLTVTGSDGQEKATGRATIANTSDSVKLTFDNNYKLQSGDIVKVFGSVEKDGKLYTTNPLLLDIE</sequence>
<organism evidence="1 2">
    <name type="scientific">Peptoniphilus porci</name>
    <dbReference type="NCBI Taxonomy" id="2652280"/>
    <lineage>
        <taxon>Bacteria</taxon>
        <taxon>Bacillati</taxon>
        <taxon>Bacillota</taxon>
        <taxon>Tissierellia</taxon>
        <taxon>Tissierellales</taxon>
        <taxon>Peptoniphilaceae</taxon>
        <taxon>Peptoniphilus</taxon>
    </lineage>
</organism>
<proteinExistence type="predicted"/>
<dbReference type="Proteomes" id="UP000187166">
    <property type="component" value="Unassembled WGS sequence"/>
</dbReference>
<protein>
    <submittedName>
        <fullName evidence="1">Uncharacterized protein</fullName>
    </submittedName>
</protein>
<comment type="caution">
    <text evidence="1">The sequence shown here is derived from an EMBL/GenBank/DDBJ whole genome shotgun (WGS) entry which is preliminary data.</text>
</comment>
<evidence type="ECO:0000313" key="2">
    <source>
        <dbReference type="Proteomes" id="UP000187166"/>
    </source>
</evidence>
<dbReference type="EMBL" id="MJIH01000001">
    <property type="protein sequence ID" value="OLR64453.1"/>
    <property type="molecule type" value="Genomic_DNA"/>
</dbReference>